<evidence type="ECO:0000313" key="1">
    <source>
        <dbReference type="EMBL" id="JAD51982.1"/>
    </source>
</evidence>
<organism evidence="1">
    <name type="scientific">Arundo donax</name>
    <name type="common">Giant reed</name>
    <name type="synonym">Donax arundinaceus</name>
    <dbReference type="NCBI Taxonomy" id="35708"/>
    <lineage>
        <taxon>Eukaryota</taxon>
        <taxon>Viridiplantae</taxon>
        <taxon>Streptophyta</taxon>
        <taxon>Embryophyta</taxon>
        <taxon>Tracheophyta</taxon>
        <taxon>Spermatophyta</taxon>
        <taxon>Magnoliopsida</taxon>
        <taxon>Liliopsida</taxon>
        <taxon>Poales</taxon>
        <taxon>Poaceae</taxon>
        <taxon>PACMAD clade</taxon>
        <taxon>Arundinoideae</taxon>
        <taxon>Arundineae</taxon>
        <taxon>Arundo</taxon>
    </lineage>
</organism>
<reference evidence="1" key="1">
    <citation type="submission" date="2014-09" db="EMBL/GenBank/DDBJ databases">
        <authorList>
            <person name="Magalhaes I.L.F."/>
            <person name="Oliveira U."/>
            <person name="Santos F.R."/>
            <person name="Vidigal T.H.D.A."/>
            <person name="Brescovit A.D."/>
            <person name="Santos A.J."/>
        </authorList>
    </citation>
    <scope>NUCLEOTIDE SEQUENCE</scope>
    <source>
        <tissue evidence="1">Shoot tissue taken approximately 20 cm above the soil surface</tissue>
    </source>
</reference>
<name>A0A0A9AY21_ARUDO</name>
<dbReference type="EMBL" id="GBRH01245913">
    <property type="protein sequence ID" value="JAD51982.1"/>
    <property type="molecule type" value="Transcribed_RNA"/>
</dbReference>
<protein>
    <submittedName>
        <fullName evidence="1">Uncharacterized protein</fullName>
    </submittedName>
</protein>
<proteinExistence type="predicted"/>
<dbReference type="AlphaFoldDB" id="A0A0A9AY21"/>
<sequence>MKRSVLSLVLRALYKQSL</sequence>
<accession>A0A0A9AY21</accession>
<reference evidence="1" key="2">
    <citation type="journal article" date="2015" name="Data Brief">
        <title>Shoot transcriptome of the giant reed, Arundo donax.</title>
        <authorList>
            <person name="Barrero R.A."/>
            <person name="Guerrero F.D."/>
            <person name="Moolhuijzen P."/>
            <person name="Goolsby J.A."/>
            <person name="Tidwell J."/>
            <person name="Bellgard S.E."/>
            <person name="Bellgard M.I."/>
        </authorList>
    </citation>
    <scope>NUCLEOTIDE SEQUENCE</scope>
    <source>
        <tissue evidence="1">Shoot tissue taken approximately 20 cm above the soil surface</tissue>
    </source>
</reference>